<gene>
    <name evidence="1" type="ORF">PPRIM_AZ9-3.1.T0090468</name>
</gene>
<comment type="caution">
    <text evidence="1">The sequence shown here is derived from an EMBL/GenBank/DDBJ whole genome shotgun (WGS) entry which is preliminary data.</text>
</comment>
<proteinExistence type="predicted"/>
<accession>A0A8S1JZE8</accession>
<evidence type="ECO:0000313" key="2">
    <source>
        <dbReference type="Proteomes" id="UP000688137"/>
    </source>
</evidence>
<sequence length="77" mass="9778">MELSLYHEYLLYFQMFLNLRLNHYQFYLILRKMKIQFFQMNSAQLQKSMWILIMQEEEPFLIEQFQDFSLEIRDQLE</sequence>
<dbReference type="EMBL" id="CAJJDM010000006">
    <property type="protein sequence ID" value="CAD8045536.1"/>
    <property type="molecule type" value="Genomic_DNA"/>
</dbReference>
<protein>
    <submittedName>
        <fullName evidence="1">Uncharacterized protein</fullName>
    </submittedName>
</protein>
<name>A0A8S1JZE8_PARPR</name>
<dbReference type="Proteomes" id="UP000688137">
    <property type="component" value="Unassembled WGS sequence"/>
</dbReference>
<reference evidence="1" key="1">
    <citation type="submission" date="2021-01" db="EMBL/GenBank/DDBJ databases">
        <authorList>
            <consortium name="Genoscope - CEA"/>
            <person name="William W."/>
        </authorList>
    </citation>
    <scope>NUCLEOTIDE SEQUENCE</scope>
</reference>
<dbReference type="AlphaFoldDB" id="A0A8S1JZE8"/>
<organism evidence="1 2">
    <name type="scientific">Paramecium primaurelia</name>
    <dbReference type="NCBI Taxonomy" id="5886"/>
    <lineage>
        <taxon>Eukaryota</taxon>
        <taxon>Sar</taxon>
        <taxon>Alveolata</taxon>
        <taxon>Ciliophora</taxon>
        <taxon>Intramacronucleata</taxon>
        <taxon>Oligohymenophorea</taxon>
        <taxon>Peniculida</taxon>
        <taxon>Parameciidae</taxon>
        <taxon>Paramecium</taxon>
    </lineage>
</organism>
<evidence type="ECO:0000313" key="1">
    <source>
        <dbReference type="EMBL" id="CAD8045536.1"/>
    </source>
</evidence>
<keyword evidence="2" id="KW-1185">Reference proteome</keyword>